<dbReference type="GO" id="GO:0016226">
    <property type="term" value="P:iron-sulfur cluster assembly"/>
    <property type="evidence" value="ECO:0007669"/>
    <property type="project" value="InterPro"/>
</dbReference>
<keyword evidence="1" id="KW-0547">Nucleotide-binding</keyword>
<protein>
    <submittedName>
        <fullName evidence="3">ATP-binding protein</fullName>
    </submittedName>
</protein>
<dbReference type="Pfam" id="PF10609">
    <property type="entry name" value="ParA"/>
    <property type="match status" value="1"/>
</dbReference>
<evidence type="ECO:0000313" key="4">
    <source>
        <dbReference type="Proteomes" id="UP000193404"/>
    </source>
</evidence>
<evidence type="ECO:0000313" key="3">
    <source>
        <dbReference type="EMBL" id="ARM75286.1"/>
    </source>
</evidence>
<dbReference type="Proteomes" id="UP000193404">
    <property type="component" value="Chromosome"/>
</dbReference>
<dbReference type="InterPro" id="IPR044304">
    <property type="entry name" value="NUBPL-like"/>
</dbReference>
<dbReference type="EMBL" id="CP020477">
    <property type="protein sequence ID" value="ARM75286.1"/>
    <property type="molecule type" value="Genomic_DNA"/>
</dbReference>
<dbReference type="KEGG" id="aman:B6F84_04065"/>
<evidence type="ECO:0000256" key="2">
    <source>
        <dbReference type="ARBA" id="ARBA00022840"/>
    </source>
</evidence>
<organism evidence="3 4">
    <name type="scientific">Acidianus manzaensis</name>
    <dbReference type="NCBI Taxonomy" id="282676"/>
    <lineage>
        <taxon>Archaea</taxon>
        <taxon>Thermoproteota</taxon>
        <taxon>Thermoprotei</taxon>
        <taxon>Sulfolobales</taxon>
        <taxon>Sulfolobaceae</taxon>
        <taxon>Acidianus</taxon>
    </lineage>
</organism>
<dbReference type="GO" id="GO:0051539">
    <property type="term" value="F:4 iron, 4 sulfur cluster binding"/>
    <property type="evidence" value="ECO:0007669"/>
    <property type="project" value="TreeGrafter"/>
</dbReference>
<dbReference type="STRING" id="282676.B6F84_04065"/>
<dbReference type="Gene3D" id="3.40.50.300">
    <property type="entry name" value="P-loop containing nucleotide triphosphate hydrolases"/>
    <property type="match status" value="1"/>
</dbReference>
<dbReference type="PANTHER" id="PTHR42961:SF2">
    <property type="entry name" value="IRON-SULFUR PROTEIN NUBPL"/>
    <property type="match status" value="1"/>
</dbReference>
<keyword evidence="4" id="KW-1185">Reference proteome</keyword>
<accession>A0A1W6JYD5</accession>
<dbReference type="SUPFAM" id="SSF52540">
    <property type="entry name" value="P-loop containing nucleoside triphosphate hydrolases"/>
    <property type="match status" value="1"/>
</dbReference>
<dbReference type="InterPro" id="IPR033756">
    <property type="entry name" value="YlxH/NBP35"/>
</dbReference>
<evidence type="ECO:0000256" key="1">
    <source>
        <dbReference type="ARBA" id="ARBA00022741"/>
    </source>
</evidence>
<name>A0A1W6JYD5_9CREN</name>
<dbReference type="PANTHER" id="PTHR42961">
    <property type="entry name" value="IRON-SULFUR PROTEIN NUBPL"/>
    <property type="match status" value="1"/>
</dbReference>
<dbReference type="GO" id="GO:0005524">
    <property type="term" value="F:ATP binding"/>
    <property type="evidence" value="ECO:0007669"/>
    <property type="project" value="UniProtKB-KW"/>
</dbReference>
<gene>
    <name evidence="3" type="ORF">B6F84_04065</name>
</gene>
<reference evidence="3 4" key="1">
    <citation type="submission" date="2017-03" db="EMBL/GenBank/DDBJ databases">
        <title>Sulfur activation and transportation mechanism of thermophilic Archaea Acidianus manzaensis YN-25.</title>
        <authorList>
            <person name="Ma Y."/>
            <person name="Yang Y."/>
            <person name="Xia J."/>
        </authorList>
    </citation>
    <scope>NUCLEOTIDE SEQUENCE [LARGE SCALE GENOMIC DNA]</scope>
    <source>
        <strain evidence="3 4">YN-25</strain>
    </source>
</reference>
<dbReference type="AlphaFoldDB" id="A0A1W6JYD5"/>
<proteinExistence type="predicted"/>
<dbReference type="InterPro" id="IPR027417">
    <property type="entry name" value="P-loop_NTPase"/>
</dbReference>
<keyword evidence="2 3" id="KW-0067">ATP-binding</keyword>
<sequence length="226" mass="25105">MSAKGGVGKSIFSAIFSLVLSEKEDVTLIDMDIHTMASSKLFGFEGKLHEVSKNGIEPFNIGRLNLISLSGVVKNNYVILPGGNQSSVMESLISFSNLKGNVVFDMPPGLGDELLVLEKLANNYSPLVVTTPSKVSIKVVKYLLDYIEKEKGKKNVSLVVNMAYFNCDDKIVKPFGSVNYDELKYEGYSFDKIVEIPIDPKIEDYIGRIQDYSGEIKEKIKNDFLK</sequence>